<evidence type="ECO:0000256" key="2">
    <source>
        <dbReference type="SAM" id="MobiDB-lite"/>
    </source>
</evidence>
<dbReference type="InterPro" id="IPR000504">
    <property type="entry name" value="RRM_dom"/>
</dbReference>
<dbReference type="Gene3D" id="3.30.70.330">
    <property type="match status" value="2"/>
</dbReference>
<feature type="domain" description="RRM" evidence="3">
    <location>
        <begin position="92"/>
        <end position="169"/>
    </location>
</feature>
<sequence length="242" mass="27520">MPDSCRVYVGNLPYDFRDRDLERIFDKYGPMEECVVRSKAGSRSAFGFITFKDDRDADDALKLDGENVAGGRLVVERRRESRPETRHGGSRSTLFIGNLHESVRESELRREFETAGPIKDIRMGFRRSADGRQHAFVDFEDARDAEEAYSRFRDLRFEGLRCRIDFDDGPGGKGKGKGGGGYGGHGDRYHPYGRDDGYGRGGGGRGYDDGYGSRGYRDDRGGGRDYDRDRSYSPRRRRSYSR</sequence>
<dbReference type="PROSITE" id="PS50102">
    <property type="entry name" value="RRM"/>
    <property type="match status" value="2"/>
</dbReference>
<dbReference type="EMBL" id="HBGA01036913">
    <property type="protein sequence ID" value="CAD9002376.1"/>
    <property type="molecule type" value="Transcribed_RNA"/>
</dbReference>
<accession>A0A7S1N7C3</accession>
<dbReference type="CDD" id="cd00590">
    <property type="entry name" value="RRM_SF"/>
    <property type="match status" value="2"/>
</dbReference>
<dbReference type="InterPro" id="IPR012677">
    <property type="entry name" value="Nucleotide-bd_a/b_plait_sf"/>
</dbReference>
<feature type="domain" description="RRM" evidence="3">
    <location>
        <begin position="5"/>
        <end position="80"/>
    </location>
</feature>
<keyword evidence="1" id="KW-0694">RNA-binding</keyword>
<feature type="compositionally biased region" description="Basic and acidic residues" evidence="2">
    <location>
        <begin position="215"/>
        <end position="232"/>
    </location>
</feature>
<evidence type="ECO:0000259" key="3">
    <source>
        <dbReference type="PROSITE" id="PS50102"/>
    </source>
</evidence>
<dbReference type="PANTHER" id="PTHR23147">
    <property type="entry name" value="SERINE/ARGININE RICH SPLICING FACTOR"/>
    <property type="match status" value="1"/>
</dbReference>
<dbReference type="Pfam" id="PF00076">
    <property type="entry name" value="RRM_1"/>
    <property type="match status" value="2"/>
</dbReference>
<evidence type="ECO:0000256" key="1">
    <source>
        <dbReference type="PROSITE-ProRule" id="PRU00176"/>
    </source>
</evidence>
<dbReference type="SUPFAM" id="SSF54928">
    <property type="entry name" value="RNA-binding domain, RBD"/>
    <property type="match status" value="2"/>
</dbReference>
<feature type="compositionally biased region" description="Basic and acidic residues" evidence="2">
    <location>
        <begin position="185"/>
        <end position="198"/>
    </location>
</feature>
<dbReference type="AlphaFoldDB" id="A0A7S1N7C3"/>
<dbReference type="GO" id="GO:0003723">
    <property type="term" value="F:RNA binding"/>
    <property type="evidence" value="ECO:0007669"/>
    <property type="project" value="UniProtKB-UniRule"/>
</dbReference>
<feature type="compositionally biased region" description="Gly residues" evidence="2">
    <location>
        <begin position="169"/>
        <end position="184"/>
    </location>
</feature>
<protein>
    <recommendedName>
        <fullName evidence="3">RRM domain-containing protein</fullName>
    </recommendedName>
</protein>
<evidence type="ECO:0000313" key="4">
    <source>
        <dbReference type="EMBL" id="CAD9002376.1"/>
    </source>
</evidence>
<name>A0A7S1N7C3_9EUGL</name>
<dbReference type="InterPro" id="IPR035979">
    <property type="entry name" value="RBD_domain_sf"/>
</dbReference>
<reference evidence="4" key="1">
    <citation type="submission" date="2021-01" db="EMBL/GenBank/DDBJ databases">
        <authorList>
            <person name="Corre E."/>
            <person name="Pelletier E."/>
            <person name="Niang G."/>
            <person name="Scheremetjew M."/>
            <person name="Finn R."/>
            <person name="Kale V."/>
            <person name="Holt S."/>
            <person name="Cochrane G."/>
            <person name="Meng A."/>
            <person name="Brown T."/>
            <person name="Cohen L."/>
        </authorList>
    </citation>
    <scope>NUCLEOTIDE SEQUENCE</scope>
    <source>
        <strain evidence="4">NIES-381</strain>
    </source>
</reference>
<gene>
    <name evidence="4" type="ORF">EGYM00392_LOCUS13460</name>
</gene>
<proteinExistence type="predicted"/>
<feature type="compositionally biased region" description="Basic residues" evidence="2">
    <location>
        <begin position="233"/>
        <end position="242"/>
    </location>
</feature>
<dbReference type="InterPro" id="IPR050907">
    <property type="entry name" value="SRSF"/>
</dbReference>
<dbReference type="SMART" id="SM00360">
    <property type="entry name" value="RRM"/>
    <property type="match status" value="2"/>
</dbReference>
<feature type="region of interest" description="Disordered" evidence="2">
    <location>
        <begin position="167"/>
        <end position="242"/>
    </location>
</feature>
<organism evidence="4">
    <name type="scientific">Eutreptiella gymnastica</name>
    <dbReference type="NCBI Taxonomy" id="73025"/>
    <lineage>
        <taxon>Eukaryota</taxon>
        <taxon>Discoba</taxon>
        <taxon>Euglenozoa</taxon>
        <taxon>Euglenida</taxon>
        <taxon>Spirocuta</taxon>
        <taxon>Euglenophyceae</taxon>
        <taxon>Eutreptiales</taxon>
        <taxon>Eutreptiaceae</taxon>
        <taxon>Eutreptiella</taxon>
    </lineage>
</organism>